<reference evidence="5 6" key="1">
    <citation type="submission" date="2024-02" db="EMBL/GenBank/DDBJ databases">
        <title>Discinaceae phylogenomics.</title>
        <authorList>
            <person name="Dirks A.C."/>
            <person name="James T.Y."/>
        </authorList>
    </citation>
    <scope>NUCLEOTIDE SEQUENCE [LARGE SCALE GENOMIC DNA]</scope>
    <source>
        <strain evidence="5 6">ACD0624</strain>
    </source>
</reference>
<keyword evidence="1" id="KW-0732">Signal</keyword>
<proteinExistence type="predicted"/>
<evidence type="ECO:0000256" key="1">
    <source>
        <dbReference type="ARBA" id="ARBA00022729"/>
    </source>
</evidence>
<comment type="caution">
    <text evidence="5">The sequence shown here is derived from an EMBL/GenBank/DDBJ whole genome shotgun (WGS) entry which is preliminary data.</text>
</comment>
<feature type="domain" description="RlpA-like protein double-psi beta-barrel" evidence="4">
    <location>
        <begin position="446"/>
        <end position="497"/>
    </location>
</feature>
<gene>
    <name evidence="5" type="ORF">Q9L58_004792</name>
</gene>
<evidence type="ECO:0000256" key="3">
    <source>
        <dbReference type="SAM" id="Phobius"/>
    </source>
</evidence>
<evidence type="ECO:0000313" key="6">
    <source>
        <dbReference type="Proteomes" id="UP001447188"/>
    </source>
</evidence>
<feature type="compositionally biased region" description="Low complexity" evidence="2">
    <location>
        <begin position="228"/>
        <end position="277"/>
    </location>
</feature>
<feature type="region of interest" description="Disordered" evidence="2">
    <location>
        <begin position="432"/>
        <end position="454"/>
    </location>
</feature>
<dbReference type="InterPro" id="IPR036908">
    <property type="entry name" value="RlpA-like_sf"/>
</dbReference>
<feature type="compositionally biased region" description="Polar residues" evidence="2">
    <location>
        <begin position="213"/>
        <end position="227"/>
    </location>
</feature>
<accession>A0ABR3GJW8</accession>
<dbReference type="PANTHER" id="PTHR31836:SF21">
    <property type="entry name" value="EXPANSIN-LIKE PROTEIN 7"/>
    <property type="match status" value="1"/>
</dbReference>
<keyword evidence="3" id="KW-0472">Membrane</keyword>
<dbReference type="InterPro" id="IPR051477">
    <property type="entry name" value="Expansin_CellWall"/>
</dbReference>
<evidence type="ECO:0000256" key="2">
    <source>
        <dbReference type="SAM" id="MobiDB-lite"/>
    </source>
</evidence>
<name>A0ABR3GJW8_9PEZI</name>
<dbReference type="PANTHER" id="PTHR31836">
    <property type="match status" value="1"/>
</dbReference>
<feature type="compositionally biased region" description="Basic and acidic residues" evidence="2">
    <location>
        <begin position="379"/>
        <end position="391"/>
    </location>
</feature>
<dbReference type="Proteomes" id="UP001447188">
    <property type="component" value="Unassembled WGS sequence"/>
</dbReference>
<evidence type="ECO:0000259" key="4">
    <source>
        <dbReference type="Pfam" id="PF03330"/>
    </source>
</evidence>
<dbReference type="Gene3D" id="2.40.40.10">
    <property type="entry name" value="RlpA-like domain"/>
    <property type="match status" value="2"/>
</dbReference>
<feature type="region of interest" description="Disordered" evidence="2">
    <location>
        <begin position="213"/>
        <end position="284"/>
    </location>
</feature>
<dbReference type="EMBL" id="JBBBZM010000054">
    <property type="protein sequence ID" value="KAL0636231.1"/>
    <property type="molecule type" value="Genomic_DNA"/>
</dbReference>
<keyword evidence="6" id="KW-1185">Reference proteome</keyword>
<dbReference type="SUPFAM" id="SSF50685">
    <property type="entry name" value="Barwin-like endoglucanases"/>
    <property type="match status" value="1"/>
</dbReference>
<evidence type="ECO:0000313" key="5">
    <source>
        <dbReference type="EMBL" id="KAL0636231.1"/>
    </source>
</evidence>
<sequence>MVRIKEIKDKFSLNESFRNWKASHTFGGTTKAKSLYIAGFRRKNFYYVAAVAGAMVLISGIVGGVSVRKSVNRAENRGQVAGAMGQLVATNIIESRTRTLTSDGVVVLTTEISSFATTIQRGGGTTLIQTTGAGGERITIPGAITFITNSDDRIVEKTLVGSTFFVTQSDGITVPTTLYGAPMTFTDTNGDDITSTMFSELTVVTEADGDITTSLRSRSSAPVTSDQTITTSGTGTGITNTAVTSGSTSSSSITSATSASSSPSTSTSSSRSTSSSSAGGGGGGGGNLFKGEGTFYAPGLGSCGIDSTEADFVAALSKVLFDATGVANSNNNPYCGRKALVKAAGAKRLLKRGDITQIGIAERAWYSGNLTLGGWERSRGMKESRRNKVSSEMEQYQGRKHGSLPNPSPPKEYISVPIATPVHVVERQGSSIVLPPPNITSPPKARDTDLRKRQAGGGGVTITVVDRCPVCAQYDLDLSPAAFDVIGNQGDGRVAIEWNWLD</sequence>
<organism evidence="5 6">
    <name type="scientific">Discina gigas</name>
    <dbReference type="NCBI Taxonomy" id="1032678"/>
    <lineage>
        <taxon>Eukaryota</taxon>
        <taxon>Fungi</taxon>
        <taxon>Dikarya</taxon>
        <taxon>Ascomycota</taxon>
        <taxon>Pezizomycotina</taxon>
        <taxon>Pezizomycetes</taxon>
        <taxon>Pezizales</taxon>
        <taxon>Discinaceae</taxon>
        <taxon>Discina</taxon>
    </lineage>
</organism>
<feature type="region of interest" description="Disordered" evidence="2">
    <location>
        <begin position="379"/>
        <end position="409"/>
    </location>
</feature>
<protein>
    <recommendedName>
        <fullName evidence="4">RlpA-like protein double-psi beta-barrel domain-containing protein</fullName>
    </recommendedName>
</protein>
<dbReference type="CDD" id="cd22191">
    <property type="entry name" value="DPBB_RlpA_EXP_N-like"/>
    <property type="match status" value="1"/>
</dbReference>
<keyword evidence="3" id="KW-0812">Transmembrane</keyword>
<dbReference type="Pfam" id="PF03330">
    <property type="entry name" value="DPBB_1"/>
    <property type="match status" value="1"/>
</dbReference>
<dbReference type="InterPro" id="IPR009009">
    <property type="entry name" value="RlpA-like_DPBB"/>
</dbReference>
<feature type="transmembrane region" description="Helical" evidence="3">
    <location>
        <begin position="45"/>
        <end position="67"/>
    </location>
</feature>
<keyword evidence="3" id="KW-1133">Transmembrane helix</keyword>